<dbReference type="EMBL" id="CBXF010000130">
    <property type="protein sequence ID" value="CDL85231.1"/>
    <property type="molecule type" value="Genomic_DNA"/>
</dbReference>
<dbReference type="AlphaFoldDB" id="W1J5U2"/>
<sequence length="81" mass="8734">MWQKINDAFAQGGFITAGCSGINTATVRMRLKAINIDTGLAAVEQLWCDEYDATLHQSVTLPVTNLAAEADFSESEVALKT</sequence>
<evidence type="ECO:0000313" key="1">
    <source>
        <dbReference type="EMBL" id="CDL85231.1"/>
    </source>
</evidence>
<evidence type="ECO:0000313" key="2">
    <source>
        <dbReference type="Proteomes" id="UP000019202"/>
    </source>
</evidence>
<name>W1J5U2_9GAMM</name>
<organism evidence="1 2">
    <name type="scientific">Xenorhabdus szentirmaii DSM 16338</name>
    <dbReference type="NCBI Taxonomy" id="1427518"/>
    <lineage>
        <taxon>Bacteria</taxon>
        <taxon>Pseudomonadati</taxon>
        <taxon>Pseudomonadota</taxon>
        <taxon>Gammaproteobacteria</taxon>
        <taxon>Enterobacterales</taxon>
        <taxon>Morganellaceae</taxon>
        <taxon>Xenorhabdus</taxon>
    </lineage>
</organism>
<reference evidence="1" key="1">
    <citation type="submission" date="2013-11" db="EMBL/GenBank/DDBJ databases">
        <title>Draft genome sequence and annotation of the entomopathogenic bacteria, Xenorhabdus cabanillasi strain JM26 and Xenorhabdus szentirmai strain DSM 16338.</title>
        <authorList>
            <person name="Gualtieri M."/>
            <person name="Ogier J.C."/>
            <person name="Pages S."/>
            <person name="Givaudan A."/>
            <person name="Gaudriault S."/>
        </authorList>
    </citation>
    <scope>NUCLEOTIDE SEQUENCE [LARGE SCALE GENOMIC DNA]</scope>
    <source>
        <strain evidence="1">DSM 16338</strain>
    </source>
</reference>
<dbReference type="PROSITE" id="PS51257">
    <property type="entry name" value="PROKAR_LIPOPROTEIN"/>
    <property type="match status" value="1"/>
</dbReference>
<keyword evidence="2" id="KW-1185">Reference proteome</keyword>
<protein>
    <submittedName>
        <fullName evidence="1">Uncharacterized protein</fullName>
    </submittedName>
</protein>
<gene>
    <name evidence="1" type="ORF">XSR1_680006</name>
</gene>
<dbReference type="Proteomes" id="UP000019202">
    <property type="component" value="Unassembled WGS sequence"/>
</dbReference>
<comment type="caution">
    <text evidence="1">The sequence shown here is derived from an EMBL/GenBank/DDBJ whole genome shotgun (WGS) entry which is preliminary data.</text>
</comment>
<accession>W1J5U2</accession>
<proteinExistence type="predicted"/>